<keyword evidence="4 7" id="KW-0812">Transmembrane</keyword>
<evidence type="ECO:0000256" key="8">
    <source>
        <dbReference type="SAM" id="SignalP"/>
    </source>
</evidence>
<evidence type="ECO:0000256" key="2">
    <source>
        <dbReference type="ARBA" id="ARBA00022448"/>
    </source>
</evidence>
<feature type="signal peptide" evidence="8">
    <location>
        <begin position="1"/>
        <end position="22"/>
    </location>
</feature>
<evidence type="ECO:0000256" key="1">
    <source>
        <dbReference type="ARBA" id="ARBA00004571"/>
    </source>
</evidence>
<proteinExistence type="inferred from homology"/>
<evidence type="ECO:0000256" key="5">
    <source>
        <dbReference type="ARBA" id="ARBA00023136"/>
    </source>
</evidence>
<evidence type="ECO:0000256" key="4">
    <source>
        <dbReference type="ARBA" id="ARBA00022692"/>
    </source>
</evidence>
<dbReference type="AlphaFoldDB" id="A0A085BHK3"/>
<dbReference type="Gene3D" id="2.40.170.20">
    <property type="entry name" value="TonB-dependent receptor, beta-barrel domain"/>
    <property type="match status" value="1"/>
</dbReference>
<dbReference type="InterPro" id="IPR023996">
    <property type="entry name" value="TonB-dep_OMP_SusC/RagA"/>
</dbReference>
<dbReference type="OrthoDB" id="9768177at2"/>
<dbReference type="InterPro" id="IPR012910">
    <property type="entry name" value="Plug_dom"/>
</dbReference>
<dbReference type="Gene3D" id="2.170.130.10">
    <property type="entry name" value="TonB-dependent receptor, plug domain"/>
    <property type="match status" value="1"/>
</dbReference>
<dbReference type="InterPro" id="IPR039426">
    <property type="entry name" value="TonB-dep_rcpt-like"/>
</dbReference>
<feature type="chain" id="PRO_5001787138" evidence="8">
    <location>
        <begin position="23"/>
        <end position="923"/>
    </location>
</feature>
<keyword evidence="6 7" id="KW-0998">Cell outer membrane</keyword>
<name>A0A085BHK3_9FLAO</name>
<dbReference type="GO" id="GO:0009279">
    <property type="term" value="C:cell outer membrane"/>
    <property type="evidence" value="ECO:0007669"/>
    <property type="project" value="UniProtKB-SubCell"/>
</dbReference>
<dbReference type="PROSITE" id="PS52016">
    <property type="entry name" value="TONB_DEPENDENT_REC_3"/>
    <property type="match status" value="1"/>
</dbReference>
<keyword evidence="2 7" id="KW-0813">Transport</keyword>
<comment type="subcellular location">
    <subcellularLocation>
        <location evidence="1 7">Cell outer membrane</location>
        <topology evidence="1 7">Multi-pass membrane protein</topology>
    </subcellularLocation>
</comment>
<evidence type="ECO:0000256" key="3">
    <source>
        <dbReference type="ARBA" id="ARBA00022452"/>
    </source>
</evidence>
<dbReference type="eggNOG" id="COG4206">
    <property type="taxonomic scope" value="Bacteria"/>
</dbReference>
<keyword evidence="3 7" id="KW-1134">Transmembrane beta strand</keyword>
<dbReference type="Proteomes" id="UP000028623">
    <property type="component" value="Unassembled WGS sequence"/>
</dbReference>
<evidence type="ECO:0000259" key="9">
    <source>
        <dbReference type="Pfam" id="PF07715"/>
    </source>
</evidence>
<dbReference type="RefSeq" id="WP_034975210.1">
    <property type="nucleotide sequence ID" value="NZ_FOFI01000003.1"/>
</dbReference>
<dbReference type="NCBIfam" id="TIGR04057">
    <property type="entry name" value="SusC_RagA_signa"/>
    <property type="match status" value="1"/>
</dbReference>
<reference evidence="10 11" key="1">
    <citation type="submission" date="2014-07" db="EMBL/GenBank/DDBJ databases">
        <title>Epilithonimonas lactis LMG 22401 Genome.</title>
        <authorList>
            <person name="Pipes S.E."/>
            <person name="Stropko S.J."/>
        </authorList>
    </citation>
    <scope>NUCLEOTIDE SEQUENCE [LARGE SCALE GENOMIC DNA]</scope>
    <source>
        <strain evidence="10 11">LMG 24401</strain>
    </source>
</reference>
<feature type="domain" description="TonB-dependent receptor plug" evidence="9">
    <location>
        <begin position="48"/>
        <end position="162"/>
    </location>
</feature>
<keyword evidence="8" id="KW-0732">Signal</keyword>
<accession>A0A085BHK3</accession>
<dbReference type="EMBL" id="JPLY01000003">
    <property type="protein sequence ID" value="KFC21948.1"/>
    <property type="molecule type" value="Genomic_DNA"/>
</dbReference>
<keyword evidence="5 7" id="KW-0472">Membrane</keyword>
<organism evidence="10 11">
    <name type="scientific">Epilithonimonas lactis</name>
    <dbReference type="NCBI Taxonomy" id="421072"/>
    <lineage>
        <taxon>Bacteria</taxon>
        <taxon>Pseudomonadati</taxon>
        <taxon>Bacteroidota</taxon>
        <taxon>Flavobacteriia</taxon>
        <taxon>Flavobacteriales</taxon>
        <taxon>Weeksellaceae</taxon>
        <taxon>Chryseobacterium group</taxon>
        <taxon>Epilithonimonas</taxon>
    </lineage>
</organism>
<sequence>MRNYNVLKIAPAFLLLGSMLHAQQTTDTAKKETEIEQVVLIGYGKQKKEDLTGSISSITSKDFNGGSTSADQLIIGKAPGVTVTGNGGNPGSGATIRIRGGASLTASNDPLIVIDGIPMDFGGISGASNALALINPNDIESFDVLKDASAAAIYGNRASNGVILITTKKGSAGKLKVNFSSVASVSTKMANQSVLSADEFREYVKQNATQQKYINMLGTANTNWQDEIYQAAWGTDNNISLSGGIKKLPYRLSIGYTEQNGIVKTNEFRRTSVGLNLTPKFFDNHLSVNANIKGSMTENRFNDGGVVRAAQQFDPSQSIYDYSEKGNRVRNYWEWYLPTSDGVFTDAMNVNGTLNPLGLLYGKRDVSTVFRAIGGLQLDYKLHFLPDLHFNVNAGYDYQKGNGAVTQFPNYAGVVRSGDISSRRDYQETKSNTLLETYLNYVKEISAIDTKVDVMAGYSYQAFNTKKPTATTFYGNLEKPLVPSNVVNDDLVMLSFYGRGIFTIADKYILTGSIRRDGTSRFYNGTDDTSNMWGTFAAASGAWKIKNEAFLKDSNLFSDLKLRGGWGQTGNAEIGDYYNSFASYNVSNPGASYGFAEQFYLMYRPTQYNDQLTWETTETVNAGLDFGFWNNRITGSIDWFQKDTKKLQAYIDIPAGEFSNRNYKNVGTLKTDGIEFLINVNPIKTQDFTWDFSFNVAHYNPTVKHFDDVAEGYFISTGDITGGVGNQVQAHAVGYTPFSFKVYQQAYDINGKPLEGVYVDRNGDGRTDVNDKYYYKSTTPDATFGFSTKFKYKNWDLSTSVRAVLGNYVYNNAASNSNVLSVTSNDFMQNLSTTSAEYGFKNVQFWSDIFVEDASFFRMDNLTLGYDFGDVFNKGSKIRVYGMAQNVFVITDYNGVDPEIFGNIDNGFYQRPKIYSLGLNFQF</sequence>
<dbReference type="NCBIfam" id="TIGR04056">
    <property type="entry name" value="OMP_RagA_SusC"/>
    <property type="match status" value="1"/>
</dbReference>
<evidence type="ECO:0000256" key="6">
    <source>
        <dbReference type="ARBA" id="ARBA00023237"/>
    </source>
</evidence>
<protein>
    <submittedName>
        <fullName evidence="10">Membrane protein</fullName>
    </submittedName>
</protein>
<dbReference type="STRING" id="421072.SAMN04488097_2257"/>
<keyword evidence="11" id="KW-1185">Reference proteome</keyword>
<gene>
    <name evidence="10" type="ORF">IO89_08215</name>
</gene>
<evidence type="ECO:0000256" key="7">
    <source>
        <dbReference type="PROSITE-ProRule" id="PRU01360"/>
    </source>
</evidence>
<comment type="similarity">
    <text evidence="7">Belongs to the TonB-dependent receptor family.</text>
</comment>
<dbReference type="InterPro" id="IPR023997">
    <property type="entry name" value="TonB-dep_OMP_SusC/RagA_CS"/>
</dbReference>
<dbReference type="Pfam" id="PF07715">
    <property type="entry name" value="Plug"/>
    <property type="match status" value="1"/>
</dbReference>
<dbReference type="InterPro" id="IPR037066">
    <property type="entry name" value="Plug_dom_sf"/>
</dbReference>
<comment type="caution">
    <text evidence="10">The sequence shown here is derived from an EMBL/GenBank/DDBJ whole genome shotgun (WGS) entry which is preliminary data.</text>
</comment>
<evidence type="ECO:0000313" key="11">
    <source>
        <dbReference type="Proteomes" id="UP000028623"/>
    </source>
</evidence>
<evidence type="ECO:0000313" key="10">
    <source>
        <dbReference type="EMBL" id="KFC21948.1"/>
    </source>
</evidence>
<dbReference type="SUPFAM" id="SSF56935">
    <property type="entry name" value="Porins"/>
    <property type="match status" value="1"/>
</dbReference>
<dbReference type="InterPro" id="IPR036942">
    <property type="entry name" value="Beta-barrel_TonB_sf"/>
</dbReference>